<dbReference type="InterPro" id="IPR004518">
    <property type="entry name" value="MazG-like_dom"/>
</dbReference>
<dbReference type="Pfam" id="PF03819">
    <property type="entry name" value="MazG"/>
    <property type="match status" value="1"/>
</dbReference>
<reference evidence="2 3" key="1">
    <citation type="submission" date="2023-08" db="EMBL/GenBank/DDBJ databases">
        <authorList>
            <person name="Du S."/>
            <person name="Wu Z."/>
            <person name="Wu Y."/>
            <person name="Yang M."/>
            <person name="Shao J."/>
            <person name="Liu H."/>
            <person name="Zhao Y."/>
            <person name="Zhang Z."/>
        </authorList>
    </citation>
    <scope>NUCLEOTIDE SEQUENCE [LARGE SCALE GENOMIC DNA]</scope>
</reference>
<sequence>MNFNMDKYQKLAATTAIYPQEKALEYLTLGLTSEVGELTGKIAKWYRKDNAYPHAAVLDELGDVLWFVSELARQHNLSLSVLAQNNLDKLASRMERGTLQGSGDNR</sequence>
<dbReference type="CDD" id="cd11541">
    <property type="entry name" value="NTP-PPase_u4"/>
    <property type="match status" value="1"/>
</dbReference>
<evidence type="ECO:0000259" key="1">
    <source>
        <dbReference type="Pfam" id="PF03819"/>
    </source>
</evidence>
<feature type="domain" description="NTP pyrophosphohydrolase MazG-like" evidence="1">
    <location>
        <begin position="25"/>
        <end position="95"/>
    </location>
</feature>
<dbReference type="SUPFAM" id="SSF101386">
    <property type="entry name" value="all-alpha NTP pyrophosphatases"/>
    <property type="match status" value="1"/>
</dbReference>
<proteinExistence type="predicted"/>
<evidence type="ECO:0000313" key="2">
    <source>
        <dbReference type="EMBL" id="WMM95225.1"/>
    </source>
</evidence>
<dbReference type="Proteomes" id="UP001301566">
    <property type="component" value="Segment"/>
</dbReference>
<evidence type="ECO:0000313" key="3">
    <source>
        <dbReference type="Proteomes" id="UP001301566"/>
    </source>
</evidence>
<dbReference type="EMBL" id="OR420740">
    <property type="protein sequence ID" value="WMM95225.1"/>
    <property type="molecule type" value="Genomic_DNA"/>
</dbReference>
<keyword evidence="3" id="KW-1185">Reference proteome</keyword>
<dbReference type="InterPro" id="IPR011379">
    <property type="entry name" value="MazG-related_GP37"/>
</dbReference>
<name>A0AAX3ZVZ7_9CAUD</name>
<gene>
    <name evidence="2" type="ORF">CRP114_gp26</name>
</gene>
<dbReference type="PIRSF" id="PIRSF006639">
    <property type="entry name" value="UCP006639_pph"/>
    <property type="match status" value="1"/>
</dbReference>
<dbReference type="Gene3D" id="1.10.287.1080">
    <property type="entry name" value="MazG-like"/>
    <property type="match status" value="1"/>
</dbReference>
<protein>
    <submittedName>
        <fullName evidence="2">Nucleotide pyrophosphohydrolase</fullName>
    </submittedName>
</protein>
<accession>A0AAX3ZVZ7</accession>
<organism evidence="2 3">
    <name type="scientific">Roseobacter phage CRP-114</name>
    <dbReference type="NCBI Taxonomy" id="3072842"/>
    <lineage>
        <taxon>Viruses</taxon>
        <taxon>Duplodnaviria</taxon>
        <taxon>Heunggongvirae</taxon>
        <taxon>Uroviricota</taxon>
        <taxon>Caudoviricetes</taxon>
        <taxon>Autographivirales</taxon>
        <taxon>Autographivirales incertae sedis</taxon>
        <taxon>Dynamenevirus</taxon>
        <taxon>Dynamenevirus CRP114</taxon>
    </lineage>
</organism>